<accession>A0A1H5S712</accession>
<organism evidence="3 4">
    <name type="scientific">Actinacidiphila yanglinensis</name>
    <dbReference type="NCBI Taxonomy" id="310779"/>
    <lineage>
        <taxon>Bacteria</taxon>
        <taxon>Bacillati</taxon>
        <taxon>Actinomycetota</taxon>
        <taxon>Actinomycetes</taxon>
        <taxon>Kitasatosporales</taxon>
        <taxon>Streptomycetaceae</taxon>
        <taxon>Actinacidiphila</taxon>
    </lineage>
</organism>
<dbReference type="Proteomes" id="UP000236754">
    <property type="component" value="Unassembled WGS sequence"/>
</dbReference>
<dbReference type="GO" id="GO:0008168">
    <property type="term" value="F:methyltransferase activity"/>
    <property type="evidence" value="ECO:0007669"/>
    <property type="project" value="UniProtKB-KW"/>
</dbReference>
<evidence type="ECO:0000256" key="1">
    <source>
        <dbReference type="ARBA" id="ARBA00022679"/>
    </source>
</evidence>
<evidence type="ECO:0000313" key="4">
    <source>
        <dbReference type="Proteomes" id="UP000236754"/>
    </source>
</evidence>
<evidence type="ECO:0000313" key="3">
    <source>
        <dbReference type="EMBL" id="SEF46194.1"/>
    </source>
</evidence>
<dbReference type="OrthoDB" id="9811589at2"/>
<keyword evidence="4" id="KW-1185">Reference proteome</keyword>
<dbReference type="AlphaFoldDB" id="A0A1H5S712"/>
<keyword evidence="1 3" id="KW-0808">Transferase</keyword>
<dbReference type="GO" id="GO:0017000">
    <property type="term" value="P:antibiotic biosynthetic process"/>
    <property type="evidence" value="ECO:0007669"/>
    <property type="project" value="UniProtKB-ARBA"/>
</dbReference>
<dbReference type="EMBL" id="FNVU01000001">
    <property type="protein sequence ID" value="SEF46194.1"/>
    <property type="molecule type" value="Genomic_DNA"/>
</dbReference>
<dbReference type="Gene3D" id="3.40.50.150">
    <property type="entry name" value="Vaccinia Virus protein VP39"/>
    <property type="match status" value="1"/>
</dbReference>
<evidence type="ECO:0000259" key="2">
    <source>
        <dbReference type="Pfam" id="PF13649"/>
    </source>
</evidence>
<reference evidence="3 4" key="1">
    <citation type="submission" date="2016-10" db="EMBL/GenBank/DDBJ databases">
        <authorList>
            <person name="de Groot N.N."/>
        </authorList>
    </citation>
    <scope>NUCLEOTIDE SEQUENCE [LARGE SCALE GENOMIC DNA]</scope>
    <source>
        <strain evidence="3 4">CGMCC 4.2023</strain>
    </source>
</reference>
<dbReference type="CDD" id="cd02440">
    <property type="entry name" value="AdoMet_MTases"/>
    <property type="match status" value="1"/>
</dbReference>
<dbReference type="SUPFAM" id="SSF53335">
    <property type="entry name" value="S-adenosyl-L-methionine-dependent methyltransferases"/>
    <property type="match status" value="1"/>
</dbReference>
<dbReference type="InterPro" id="IPR029063">
    <property type="entry name" value="SAM-dependent_MTases_sf"/>
</dbReference>
<sequence length="262" mass="28073">MTSEPPPERAVEPDPSGAGIDAAALYDLLNPWDPDRYPGDRFYAGLLAGAGSVLDVGCGTGAMLHRLRADGHRGRLVGLDPDTDALARARRRTDVEWVEGTAADARWDGEFDLAVMTGHAFQFLVADEEIRASLAAVRAALRPGGRFAFETRHPQARAWQEWNPANAADITGVDGRPLRVWHEVDSVAGGAVAFHGTTATPDGRVLRVDRAVLRFLELPALNSLLAEAGYEIEAQYGDWECGPVGAGSREIVTVARRPAGSA</sequence>
<dbReference type="GO" id="GO:0032259">
    <property type="term" value="P:methylation"/>
    <property type="evidence" value="ECO:0007669"/>
    <property type="project" value="UniProtKB-KW"/>
</dbReference>
<gene>
    <name evidence="3" type="ORF">SAMN05216223_10118</name>
</gene>
<dbReference type="Pfam" id="PF13649">
    <property type="entry name" value="Methyltransf_25"/>
    <property type="match status" value="1"/>
</dbReference>
<dbReference type="InterPro" id="IPR041698">
    <property type="entry name" value="Methyltransf_25"/>
</dbReference>
<keyword evidence="3" id="KW-0489">Methyltransferase</keyword>
<proteinExistence type="predicted"/>
<dbReference type="PANTHER" id="PTHR43861">
    <property type="entry name" value="TRANS-ACONITATE 2-METHYLTRANSFERASE-RELATED"/>
    <property type="match status" value="1"/>
</dbReference>
<name>A0A1H5S712_9ACTN</name>
<feature type="domain" description="Methyltransferase" evidence="2">
    <location>
        <begin position="53"/>
        <end position="145"/>
    </location>
</feature>
<protein>
    <submittedName>
        <fullName evidence="3">Methyltransferase domain-containing protein</fullName>
    </submittedName>
</protein>
<dbReference type="RefSeq" id="WP_103883473.1">
    <property type="nucleotide sequence ID" value="NZ_FNVU01000001.1"/>
</dbReference>